<dbReference type="AlphaFoldDB" id="A0A6G1JQG5"/>
<feature type="compositionally biased region" description="Polar residues" evidence="1">
    <location>
        <begin position="86"/>
        <end position="99"/>
    </location>
</feature>
<evidence type="ECO:0000313" key="2">
    <source>
        <dbReference type="EMBL" id="KAF2702522.1"/>
    </source>
</evidence>
<organism evidence="2 3">
    <name type="scientific">Pleomassaria siparia CBS 279.74</name>
    <dbReference type="NCBI Taxonomy" id="1314801"/>
    <lineage>
        <taxon>Eukaryota</taxon>
        <taxon>Fungi</taxon>
        <taxon>Dikarya</taxon>
        <taxon>Ascomycota</taxon>
        <taxon>Pezizomycotina</taxon>
        <taxon>Dothideomycetes</taxon>
        <taxon>Pleosporomycetidae</taxon>
        <taxon>Pleosporales</taxon>
        <taxon>Pleomassariaceae</taxon>
        <taxon>Pleomassaria</taxon>
    </lineage>
</organism>
<feature type="compositionally biased region" description="Acidic residues" evidence="1">
    <location>
        <begin position="37"/>
        <end position="47"/>
    </location>
</feature>
<accession>A0A6G1JQG5</accession>
<dbReference type="Proteomes" id="UP000799428">
    <property type="component" value="Unassembled WGS sequence"/>
</dbReference>
<feature type="region of interest" description="Disordered" evidence="1">
    <location>
        <begin position="1"/>
        <end position="141"/>
    </location>
</feature>
<proteinExistence type="predicted"/>
<evidence type="ECO:0000256" key="1">
    <source>
        <dbReference type="SAM" id="MobiDB-lite"/>
    </source>
</evidence>
<protein>
    <submittedName>
        <fullName evidence="2">Uncharacterized protein</fullName>
    </submittedName>
</protein>
<gene>
    <name evidence="2" type="ORF">K504DRAFT_508944</name>
</gene>
<reference evidence="2" key="1">
    <citation type="journal article" date="2020" name="Stud. Mycol.">
        <title>101 Dothideomycetes genomes: a test case for predicting lifestyles and emergence of pathogens.</title>
        <authorList>
            <person name="Haridas S."/>
            <person name="Albert R."/>
            <person name="Binder M."/>
            <person name="Bloem J."/>
            <person name="Labutti K."/>
            <person name="Salamov A."/>
            <person name="Andreopoulos B."/>
            <person name="Baker S."/>
            <person name="Barry K."/>
            <person name="Bills G."/>
            <person name="Bluhm B."/>
            <person name="Cannon C."/>
            <person name="Castanera R."/>
            <person name="Culley D."/>
            <person name="Daum C."/>
            <person name="Ezra D."/>
            <person name="Gonzalez J."/>
            <person name="Henrissat B."/>
            <person name="Kuo A."/>
            <person name="Liang C."/>
            <person name="Lipzen A."/>
            <person name="Lutzoni F."/>
            <person name="Magnuson J."/>
            <person name="Mondo S."/>
            <person name="Nolan M."/>
            <person name="Ohm R."/>
            <person name="Pangilinan J."/>
            <person name="Park H.-J."/>
            <person name="Ramirez L."/>
            <person name="Alfaro M."/>
            <person name="Sun H."/>
            <person name="Tritt A."/>
            <person name="Yoshinaga Y."/>
            <person name="Zwiers L.-H."/>
            <person name="Turgeon B."/>
            <person name="Goodwin S."/>
            <person name="Spatafora J."/>
            <person name="Crous P."/>
            <person name="Grigoriev I."/>
        </authorList>
    </citation>
    <scope>NUCLEOTIDE SEQUENCE</scope>
    <source>
        <strain evidence="2">CBS 279.74</strain>
    </source>
</reference>
<sequence length="389" mass="42473">MPPRRSTNGKECTRSGDNPATTSRHGGAQPEEHAIEQDDQDVGDIMETDNNKGHGPSSLSSAPVTAGKEPDHERLTGGQVLDPENIRSQQPISTPTSATAVHGLASQGRPSAEYPSGQGPQGNLTSRVISNPPQPPGFLSGVDQLSLGLEAPGLGLEGRRVGQPSSTRDQIVGDLLDQLAGLKDSGAPADQINLVQRRLNRTIWAFGAQESSTPHPSVVERARKMQRDTLIGMRDPPRLNRDRPTAAEVEHAVQSGEITTLAQLLARVTSKTLFTRIARQTEDAGYIKFDNAMPFYNCGDSINPHPFRHPDGTWQHLPMIYFVWSKLPVAIQQQMKISGCLRNHLEDYPTFVQLIQNAEEAIRVSNAGLPWANPRNQRGNRAPTNLWQC</sequence>
<evidence type="ECO:0000313" key="3">
    <source>
        <dbReference type="Proteomes" id="UP000799428"/>
    </source>
</evidence>
<feature type="compositionally biased region" description="Polar residues" evidence="1">
    <location>
        <begin position="121"/>
        <end position="131"/>
    </location>
</feature>
<name>A0A6G1JQG5_9PLEO</name>
<dbReference type="EMBL" id="MU005816">
    <property type="protein sequence ID" value="KAF2702522.1"/>
    <property type="molecule type" value="Genomic_DNA"/>
</dbReference>
<keyword evidence="3" id="KW-1185">Reference proteome</keyword>
<feature type="compositionally biased region" description="Polar residues" evidence="1">
    <location>
        <begin position="1"/>
        <end position="24"/>
    </location>
</feature>